<dbReference type="Pfam" id="PF00590">
    <property type="entry name" value="TP_methylase"/>
    <property type="match status" value="1"/>
</dbReference>
<dbReference type="CDD" id="cd19916">
    <property type="entry name" value="OphMA_like"/>
    <property type="match status" value="1"/>
</dbReference>
<dbReference type="RefSeq" id="WP_130598048.1">
    <property type="nucleotide sequence ID" value="NZ_CP036200.1"/>
</dbReference>
<dbReference type="OrthoDB" id="1459304at2"/>
<gene>
    <name evidence="2" type="ORF">EXU30_04670</name>
</gene>
<accession>A0A411PEV7</accession>
<proteinExistence type="predicted"/>
<evidence type="ECO:0000259" key="1">
    <source>
        <dbReference type="Pfam" id="PF00590"/>
    </source>
</evidence>
<evidence type="ECO:0000313" key="3">
    <source>
        <dbReference type="Proteomes" id="UP000291106"/>
    </source>
</evidence>
<dbReference type="Proteomes" id="UP000291106">
    <property type="component" value="Chromosome"/>
</dbReference>
<dbReference type="InterPro" id="IPR014777">
    <property type="entry name" value="4pyrrole_Mease_sub1"/>
</dbReference>
<dbReference type="EMBL" id="CP036200">
    <property type="protein sequence ID" value="QBF82075.1"/>
    <property type="molecule type" value="Genomic_DNA"/>
</dbReference>
<sequence>MKGSLTCVGLGMTLGAHISPISKSYIDNADVVFSGVSNAIVGLWLQEMHHDVRDLQQYYQQGKSRNTTYQQWVDAMLEQVRLGKNVVGAFYGHPGVFAKAPHVAIEQAKKEGFDAKMLPGISAEDCLFADLGIDPGRVGCQQYEASQFMFYRRQLDPSAYLILWQVGVAGDRTLGRFKTGSAHRQLLVELLLETYPAQHEVILYEAAVLPIDKVRQQTVTLGELAKAQVHQHTTLVIPPSEKLQQNPDMLARIEKLEADLLAQSEAATDTKAS</sequence>
<dbReference type="InterPro" id="IPR000878">
    <property type="entry name" value="4pyrrol_Mease"/>
</dbReference>
<dbReference type="GO" id="GO:0008168">
    <property type="term" value="F:methyltransferase activity"/>
    <property type="evidence" value="ECO:0007669"/>
    <property type="project" value="InterPro"/>
</dbReference>
<name>A0A411PEV7_9GAMM</name>
<protein>
    <recommendedName>
        <fullName evidence="1">Tetrapyrrole methylase domain-containing protein</fullName>
    </recommendedName>
</protein>
<dbReference type="AlphaFoldDB" id="A0A411PEV7"/>
<dbReference type="SUPFAM" id="SSF53790">
    <property type="entry name" value="Tetrapyrrole methylase"/>
    <property type="match status" value="1"/>
</dbReference>
<feature type="domain" description="Tetrapyrrole methylase" evidence="1">
    <location>
        <begin position="5"/>
        <end position="218"/>
    </location>
</feature>
<reference evidence="2 3" key="1">
    <citation type="submission" date="2019-02" db="EMBL/GenBank/DDBJ databases">
        <title>Shewanella sp. D4-2 isolated from Dokdo Island.</title>
        <authorList>
            <person name="Baek K."/>
        </authorList>
    </citation>
    <scope>NUCLEOTIDE SEQUENCE [LARGE SCALE GENOMIC DNA]</scope>
    <source>
        <strain evidence="2 3">D4-2</strain>
    </source>
</reference>
<evidence type="ECO:0000313" key="2">
    <source>
        <dbReference type="EMBL" id="QBF82075.1"/>
    </source>
</evidence>
<keyword evidence="3" id="KW-1185">Reference proteome</keyword>
<dbReference type="Gene3D" id="3.40.1010.10">
    <property type="entry name" value="Cobalt-precorrin-4 Transmethylase, Domain 1"/>
    <property type="match status" value="1"/>
</dbReference>
<dbReference type="KEGG" id="smai:EXU30_04670"/>
<organism evidence="2 3">
    <name type="scientific">Shewanella maritima</name>
    <dbReference type="NCBI Taxonomy" id="2520507"/>
    <lineage>
        <taxon>Bacteria</taxon>
        <taxon>Pseudomonadati</taxon>
        <taxon>Pseudomonadota</taxon>
        <taxon>Gammaproteobacteria</taxon>
        <taxon>Alteromonadales</taxon>
        <taxon>Shewanellaceae</taxon>
        <taxon>Shewanella</taxon>
    </lineage>
</organism>
<dbReference type="InterPro" id="IPR035996">
    <property type="entry name" value="4pyrrol_Methylase_sf"/>
</dbReference>